<dbReference type="AlphaFoldDB" id="A0A7S0FL87"/>
<dbReference type="EMBL" id="HBEJ01008663">
    <property type="protein sequence ID" value="CAD8368751.1"/>
    <property type="molecule type" value="Transcribed_RNA"/>
</dbReference>
<name>A0A7S0FL87_9STRA</name>
<gene>
    <name evidence="1" type="ORF">MPOL1434_LOCUS5100</name>
</gene>
<organism evidence="1">
    <name type="scientific">Minutocellus polymorphus</name>
    <dbReference type="NCBI Taxonomy" id="265543"/>
    <lineage>
        <taxon>Eukaryota</taxon>
        <taxon>Sar</taxon>
        <taxon>Stramenopiles</taxon>
        <taxon>Ochrophyta</taxon>
        <taxon>Bacillariophyta</taxon>
        <taxon>Mediophyceae</taxon>
        <taxon>Cymatosirophycidae</taxon>
        <taxon>Cymatosirales</taxon>
        <taxon>Cymatosiraceae</taxon>
        <taxon>Minutocellus</taxon>
    </lineage>
</organism>
<reference evidence="1" key="1">
    <citation type="submission" date="2021-01" db="EMBL/GenBank/DDBJ databases">
        <authorList>
            <person name="Corre E."/>
            <person name="Pelletier E."/>
            <person name="Niang G."/>
            <person name="Scheremetjew M."/>
            <person name="Finn R."/>
            <person name="Kale V."/>
            <person name="Holt S."/>
            <person name="Cochrane G."/>
            <person name="Meng A."/>
            <person name="Brown T."/>
            <person name="Cohen L."/>
        </authorList>
    </citation>
    <scope>NUCLEOTIDE SEQUENCE</scope>
    <source>
        <strain evidence="1">CCMP3303</strain>
    </source>
</reference>
<sequence length="204" mass="22959">MTECAVDIGTVRLHVLKLFEPAVVDGNYDRFHMLWLLDDSKGGPPKTDKSSAATTDDTCSSTEEWKSISFGDLLYFPELQSGAGEFEGLRFAGERSDELFDGKIPLLKPGIESIEFPPDIAFMADKKEISLRNLYEKPLEALLEIQGGRMSLVDVYGGSDVLEEFWAKPDIMRRRTPLASEDDKWIIPLSECTLIETRSFDIEK</sequence>
<evidence type="ECO:0000313" key="1">
    <source>
        <dbReference type="EMBL" id="CAD8368751.1"/>
    </source>
</evidence>
<protein>
    <submittedName>
        <fullName evidence="1">Uncharacterized protein</fullName>
    </submittedName>
</protein>
<accession>A0A7S0FL87</accession>
<proteinExistence type="predicted"/>